<comment type="caution">
    <text evidence="1">The sequence shown here is derived from an EMBL/GenBank/DDBJ whole genome shotgun (WGS) entry which is preliminary data.</text>
</comment>
<dbReference type="AlphaFoldDB" id="A0AAJ1VMB3"/>
<sequence>MDSKIYYIPKFQGILITSDFAERQKRMDIGIDPKIDYIEIFISDINAYTFKSIGFDKVENTCFQSVKHIFSKYKFEAISFHETIADLSDVLMDSHHLIIGQKSKLNLSEKNFKNLNEITFLSLKTFKGKIIDKFEKVEKLTLWYENQKSNVILENFPNLTELYIYNSSAIELDLTKNSLIEKLNLHRALKMEKIILPPIIHLKKVIIEACNKLDTSNLSV</sequence>
<proteinExistence type="predicted"/>
<organism evidence="1 2">
    <name type="scientific">Chryseobacterium gambrini</name>
    <dbReference type="NCBI Taxonomy" id="373672"/>
    <lineage>
        <taxon>Bacteria</taxon>
        <taxon>Pseudomonadati</taxon>
        <taxon>Bacteroidota</taxon>
        <taxon>Flavobacteriia</taxon>
        <taxon>Flavobacteriales</taxon>
        <taxon>Weeksellaceae</taxon>
        <taxon>Chryseobacterium group</taxon>
        <taxon>Chryseobacterium</taxon>
    </lineage>
</organism>
<name>A0AAJ1VMB3_9FLAO</name>
<gene>
    <name evidence="1" type="ORF">QX233_21645</name>
</gene>
<accession>A0AAJ1VMB3</accession>
<dbReference type="Proteomes" id="UP001225933">
    <property type="component" value="Unassembled WGS sequence"/>
</dbReference>
<reference evidence="1" key="1">
    <citation type="submission" date="2023-06" db="EMBL/GenBank/DDBJ databases">
        <title>Two Chryseobacterium gambrini strains from China.</title>
        <authorList>
            <person name="Zeng J."/>
            <person name="Wu Y."/>
        </authorList>
    </citation>
    <scope>NUCLEOTIDE SEQUENCE</scope>
    <source>
        <strain evidence="1">SQ219</strain>
    </source>
</reference>
<evidence type="ECO:0000313" key="1">
    <source>
        <dbReference type="EMBL" id="MDN4015061.1"/>
    </source>
</evidence>
<dbReference type="EMBL" id="JAUHGV010000048">
    <property type="protein sequence ID" value="MDN4015061.1"/>
    <property type="molecule type" value="Genomic_DNA"/>
</dbReference>
<evidence type="ECO:0000313" key="2">
    <source>
        <dbReference type="Proteomes" id="UP001225933"/>
    </source>
</evidence>
<dbReference type="RefSeq" id="WP_214590546.1">
    <property type="nucleotide sequence ID" value="NZ_JAUHGV010000048.1"/>
</dbReference>
<protein>
    <submittedName>
        <fullName evidence="1">Uncharacterized protein</fullName>
    </submittedName>
</protein>